<dbReference type="HOGENOM" id="CLU_104465_0_0_1"/>
<proteinExistence type="predicted"/>
<accession>H0EXA4</accession>
<dbReference type="EMBL" id="AGUE01000221">
    <property type="protein sequence ID" value="EHK96813.1"/>
    <property type="molecule type" value="Genomic_DNA"/>
</dbReference>
<feature type="region of interest" description="Disordered" evidence="1">
    <location>
        <begin position="126"/>
        <end position="205"/>
    </location>
</feature>
<gene>
    <name evidence="2" type="ORF">M7I_7436</name>
</gene>
<name>H0EXA4_GLAL7</name>
<feature type="compositionally biased region" description="Acidic residues" evidence="1">
    <location>
        <begin position="127"/>
        <end position="142"/>
    </location>
</feature>
<organism evidence="2 3">
    <name type="scientific">Glarea lozoyensis (strain ATCC 74030 / MF5533)</name>
    <dbReference type="NCBI Taxonomy" id="1104152"/>
    <lineage>
        <taxon>Eukaryota</taxon>
        <taxon>Fungi</taxon>
        <taxon>Dikarya</taxon>
        <taxon>Ascomycota</taxon>
        <taxon>Pezizomycotina</taxon>
        <taxon>Leotiomycetes</taxon>
        <taxon>Helotiales</taxon>
        <taxon>Helotiaceae</taxon>
        <taxon>Glarea</taxon>
    </lineage>
</organism>
<dbReference type="Proteomes" id="UP000005446">
    <property type="component" value="Unassembled WGS sequence"/>
</dbReference>
<comment type="caution">
    <text evidence="2">The sequence shown here is derived from an EMBL/GenBank/DDBJ whole genome shotgun (WGS) entry which is preliminary data.</text>
</comment>
<evidence type="ECO:0000256" key="1">
    <source>
        <dbReference type="SAM" id="MobiDB-lite"/>
    </source>
</evidence>
<evidence type="ECO:0000313" key="3">
    <source>
        <dbReference type="Proteomes" id="UP000005446"/>
    </source>
</evidence>
<evidence type="ECO:0000313" key="2">
    <source>
        <dbReference type="EMBL" id="EHK96813.1"/>
    </source>
</evidence>
<sequence length="205" mass="22238">MTSNPPTRLIPSIPIPPSVALTYLSKYLSQTSTNAYLLPNAKLEPSGPTAGATNSSLTLSNLQRVEAGLKGEWLAPVLELEETAKLEAEGEKKAGEEGEWQNLEDYQLEQQDLEGEVGERVNVVAQDGDEMVGGEEGNEVEIEAVVPKKAKRKHEGGEENGASVKKPKDKEARKAEKKERAKQERRAKAEAAKKAAETAAMEESD</sequence>
<keyword evidence="3" id="KW-1185">Reference proteome</keyword>
<dbReference type="AlphaFoldDB" id="H0EXA4"/>
<dbReference type="InParanoid" id="H0EXA4"/>
<reference evidence="2 3" key="1">
    <citation type="journal article" date="2012" name="Eukaryot. Cell">
        <title>Genome sequence of the fungus Glarea lozoyensis: the first genome sequence of a species from the Helotiaceae family.</title>
        <authorList>
            <person name="Youssar L."/>
            <person name="Gruening B.A."/>
            <person name="Erxleben A."/>
            <person name="Guenther S."/>
            <person name="Huettel W."/>
        </authorList>
    </citation>
    <scope>NUCLEOTIDE SEQUENCE [LARGE SCALE GENOMIC DNA]</scope>
    <source>
        <strain evidence="3">ATCC 74030 / MF5533</strain>
    </source>
</reference>
<protein>
    <submittedName>
        <fullName evidence="2">Uncharacterized protein</fullName>
    </submittedName>
</protein>
<dbReference type="OrthoDB" id="5426872at2759"/>
<feature type="compositionally biased region" description="Basic and acidic residues" evidence="1">
    <location>
        <begin position="166"/>
        <end position="196"/>
    </location>
</feature>